<dbReference type="InterPro" id="IPR009425">
    <property type="entry name" value="DSRM_SSAP"/>
</dbReference>
<dbReference type="EMBL" id="NTUS01000005">
    <property type="protein sequence ID" value="PFB10343.1"/>
    <property type="molecule type" value="Genomic_DNA"/>
</dbReference>
<name>A0A9X6VFX4_BACTU</name>
<dbReference type="Proteomes" id="UP000220397">
    <property type="component" value="Unassembled WGS sequence"/>
</dbReference>
<proteinExistence type="predicted"/>
<reference evidence="2 3" key="1">
    <citation type="submission" date="2017-09" db="EMBL/GenBank/DDBJ databases">
        <title>Large-scale bioinformatics analysis of Bacillus genomes uncovers conserved roles of natural products in bacterial physiology.</title>
        <authorList>
            <consortium name="Agbiome Team Llc"/>
            <person name="Bleich R.M."/>
            <person name="Kirk G.J."/>
            <person name="Santa Maria K.C."/>
            <person name="Allen S.E."/>
            <person name="Farag S."/>
            <person name="Shank E.A."/>
            <person name="Bowers A."/>
        </authorList>
    </citation>
    <scope>NUCLEOTIDE SEQUENCE [LARGE SCALE GENOMIC DNA]</scope>
    <source>
        <strain evidence="2 3">AFS015413</strain>
    </source>
</reference>
<dbReference type="RefSeq" id="WP_042598351.1">
    <property type="nucleotide sequence ID" value="NZ_JABWHT010000004.1"/>
</dbReference>
<evidence type="ECO:0000259" key="1">
    <source>
        <dbReference type="Pfam" id="PF06378"/>
    </source>
</evidence>
<protein>
    <submittedName>
        <fullName evidence="2">DUF1071 domain-containing protein</fullName>
    </submittedName>
</protein>
<gene>
    <name evidence="2" type="ORF">CN398_00610</name>
</gene>
<dbReference type="AlphaFoldDB" id="A0A9X6VFX4"/>
<feature type="domain" description="SSAP RNA binding" evidence="1">
    <location>
        <begin position="26"/>
        <end position="168"/>
    </location>
</feature>
<dbReference type="Pfam" id="PF06378">
    <property type="entry name" value="SSAP_Sak"/>
    <property type="match status" value="1"/>
</dbReference>
<evidence type="ECO:0000313" key="3">
    <source>
        <dbReference type="Proteomes" id="UP000220397"/>
    </source>
</evidence>
<comment type="caution">
    <text evidence="2">The sequence shown here is derived from an EMBL/GenBank/DDBJ whole genome shotgun (WGS) entry which is preliminary data.</text>
</comment>
<organism evidence="2 3">
    <name type="scientific">Bacillus thuringiensis</name>
    <dbReference type="NCBI Taxonomy" id="1428"/>
    <lineage>
        <taxon>Bacteria</taxon>
        <taxon>Bacillati</taxon>
        <taxon>Bacillota</taxon>
        <taxon>Bacilli</taxon>
        <taxon>Bacillales</taxon>
        <taxon>Bacillaceae</taxon>
        <taxon>Bacillus</taxon>
        <taxon>Bacillus cereus group</taxon>
    </lineage>
</organism>
<evidence type="ECO:0000313" key="2">
    <source>
        <dbReference type="EMBL" id="PFB10343.1"/>
    </source>
</evidence>
<accession>A0A9X6VFX4</accession>
<sequence length="233" mass="26651">MTKEKKAVEEVKPDEVVVTDEELYSFKRMFGINVNDVVEKKQNLTYLSWAWAWAETKKIDQFAVQKIHWFPYEGNHDIQVPYLKTPNGYFVQVSVTIHGHTETEMLPVLDHRNKPIANPNAFELNKNQKRCLVKAIALHGLGLYIYAGEDLPEDTEGGKKTISEKANVGSRNDDMEKLGKIVYAKRKALEKKHGKTEEEVNEVLAQNIVGWVPYTKDPSLLQQAKDLLQSWGV</sequence>